<protein>
    <submittedName>
        <fullName evidence="1">Uncharacterized protein</fullName>
    </submittedName>
</protein>
<dbReference type="Proteomes" id="UP000195569">
    <property type="component" value="Unassembled WGS sequence"/>
</dbReference>
<reference evidence="1" key="1">
    <citation type="submission" date="2016-12" db="EMBL/GenBank/DDBJ databases">
        <authorList>
            <person name="Moulin L."/>
        </authorList>
    </citation>
    <scope>NUCLEOTIDE SEQUENCE [LARGE SCALE GENOMIC DNA]</scope>
    <source>
        <strain evidence="1">STM 7183</strain>
    </source>
</reference>
<accession>A0A1N7SAU7</accession>
<comment type="caution">
    <text evidence="1">The sequence shown here is derived from an EMBL/GenBank/DDBJ whole genome shotgun (WGS) entry which is preliminary data.</text>
</comment>
<gene>
    <name evidence="1" type="ORF">BN2476_420012</name>
</gene>
<dbReference type="EMBL" id="CYGY02000042">
    <property type="protein sequence ID" value="SIT44480.1"/>
    <property type="molecule type" value="Genomic_DNA"/>
</dbReference>
<organism evidence="1 2">
    <name type="scientific">Paraburkholderia piptadeniae</name>
    <dbReference type="NCBI Taxonomy" id="1701573"/>
    <lineage>
        <taxon>Bacteria</taxon>
        <taxon>Pseudomonadati</taxon>
        <taxon>Pseudomonadota</taxon>
        <taxon>Betaproteobacteria</taxon>
        <taxon>Burkholderiales</taxon>
        <taxon>Burkholderiaceae</taxon>
        <taxon>Paraburkholderia</taxon>
    </lineage>
</organism>
<dbReference type="AlphaFoldDB" id="A0A1N7SAU7"/>
<name>A0A1N7SAU7_9BURK</name>
<proteinExistence type="predicted"/>
<evidence type="ECO:0000313" key="1">
    <source>
        <dbReference type="EMBL" id="SIT44480.1"/>
    </source>
</evidence>
<keyword evidence="2" id="KW-1185">Reference proteome</keyword>
<evidence type="ECO:0000313" key="2">
    <source>
        <dbReference type="Proteomes" id="UP000195569"/>
    </source>
</evidence>
<sequence>MFLPMSASAGQSVLALAVDVGGPCTPQLDPEHWLVWIEPGLSAFPPPQPSKKGELAMAHASPFEMAYMLLSPCWPELGLLTLTPIRVCRLI</sequence>